<keyword evidence="1" id="KW-0472">Membrane</keyword>
<evidence type="ECO:0000313" key="4">
    <source>
        <dbReference type="Proteomes" id="UP000749471"/>
    </source>
</evidence>
<feature type="domain" description="LysM" evidence="2">
    <location>
        <begin position="48"/>
        <end position="98"/>
    </location>
</feature>
<dbReference type="InterPro" id="IPR018392">
    <property type="entry name" value="LysM"/>
</dbReference>
<reference evidence="3 4" key="1">
    <citation type="submission" date="2021-06" db="EMBL/GenBank/DDBJ databases">
        <authorList>
            <person name="Sun Q."/>
            <person name="Li D."/>
        </authorList>
    </citation>
    <scope>NUCLEOTIDE SEQUENCE [LARGE SCALE GENOMIC DNA]</scope>
    <source>
        <strain evidence="3 4">MSJ-40</strain>
    </source>
</reference>
<dbReference type="Proteomes" id="UP000749471">
    <property type="component" value="Unassembled WGS sequence"/>
</dbReference>
<proteinExistence type="predicted"/>
<keyword evidence="1" id="KW-1133">Transmembrane helix</keyword>
<name>A0ABS6E3Z0_9FIRM</name>
<dbReference type="RefSeq" id="WP_216517928.1">
    <property type="nucleotide sequence ID" value="NZ_JAHLPM010000004.1"/>
</dbReference>
<dbReference type="CDD" id="cd00118">
    <property type="entry name" value="LysM"/>
    <property type="match status" value="1"/>
</dbReference>
<evidence type="ECO:0000256" key="1">
    <source>
        <dbReference type="SAM" id="Phobius"/>
    </source>
</evidence>
<gene>
    <name evidence="3" type="ORF">KQI42_06405</name>
</gene>
<comment type="caution">
    <text evidence="3">The sequence shown here is derived from an EMBL/GenBank/DDBJ whole genome shotgun (WGS) entry which is preliminary data.</text>
</comment>
<dbReference type="Pfam" id="PF01476">
    <property type="entry name" value="LysM"/>
    <property type="match status" value="1"/>
</dbReference>
<evidence type="ECO:0000313" key="3">
    <source>
        <dbReference type="EMBL" id="MBU5437630.1"/>
    </source>
</evidence>
<accession>A0ABS6E3Z0</accession>
<keyword evidence="1" id="KW-0812">Transmembrane</keyword>
<organism evidence="3 4">
    <name type="scientific">Tissierella simiarum</name>
    <dbReference type="NCBI Taxonomy" id="2841534"/>
    <lineage>
        <taxon>Bacteria</taxon>
        <taxon>Bacillati</taxon>
        <taxon>Bacillota</taxon>
        <taxon>Tissierellia</taxon>
        <taxon>Tissierellales</taxon>
        <taxon>Tissierellaceae</taxon>
        <taxon>Tissierella</taxon>
    </lineage>
</organism>
<dbReference type="EMBL" id="JAHLPM010000004">
    <property type="protein sequence ID" value="MBU5437630.1"/>
    <property type="molecule type" value="Genomic_DNA"/>
</dbReference>
<protein>
    <submittedName>
        <fullName evidence="3">LysM peptidoglycan-binding domain-containing protein</fullName>
    </submittedName>
</protein>
<dbReference type="PROSITE" id="PS51782">
    <property type="entry name" value="LYSM"/>
    <property type="match status" value="1"/>
</dbReference>
<evidence type="ECO:0000259" key="2">
    <source>
        <dbReference type="PROSITE" id="PS51782"/>
    </source>
</evidence>
<sequence length="102" mass="12047">MKKKKYVIVNKRRFYAFLISLLVVIAIIFLSLLSNNKAYSSNYKTAYIEVAIKEGDTLWNIALKHLQEKQDLRKLIFEIKQFNEMESSYIYPGDIIKIPIEQ</sequence>
<feature type="transmembrane region" description="Helical" evidence="1">
    <location>
        <begin position="12"/>
        <end position="33"/>
    </location>
</feature>
<keyword evidence="4" id="KW-1185">Reference proteome</keyword>